<organism evidence="9 11">
    <name type="scientific">Clupea harengus</name>
    <name type="common">Atlantic herring</name>
    <dbReference type="NCBI Taxonomy" id="7950"/>
    <lineage>
        <taxon>Eukaryota</taxon>
        <taxon>Metazoa</taxon>
        <taxon>Chordata</taxon>
        <taxon>Craniata</taxon>
        <taxon>Vertebrata</taxon>
        <taxon>Euteleostomi</taxon>
        <taxon>Actinopterygii</taxon>
        <taxon>Neopterygii</taxon>
        <taxon>Teleostei</taxon>
        <taxon>Clupei</taxon>
        <taxon>Clupeiformes</taxon>
        <taxon>Clupeoidei</taxon>
        <taxon>Clupeidae</taxon>
        <taxon>Clupea</taxon>
    </lineage>
</organism>
<dbReference type="InterPro" id="IPR041075">
    <property type="entry name" value="NOD1/2_WH"/>
</dbReference>
<dbReference type="InterPro" id="IPR032675">
    <property type="entry name" value="LRR_dom_sf"/>
</dbReference>
<reference evidence="10 11" key="1">
    <citation type="submission" date="2025-04" db="UniProtKB">
        <authorList>
            <consortium name="RefSeq"/>
        </authorList>
    </citation>
    <scope>IDENTIFICATION</scope>
</reference>
<feature type="compositionally biased region" description="Polar residues" evidence="7">
    <location>
        <begin position="96"/>
        <end position="109"/>
    </location>
</feature>
<evidence type="ECO:0000256" key="6">
    <source>
        <dbReference type="ARBA" id="ARBA00022840"/>
    </source>
</evidence>
<dbReference type="Pfam" id="PF13516">
    <property type="entry name" value="LRR_6"/>
    <property type="match status" value="5"/>
</dbReference>
<dbReference type="Gene3D" id="3.80.10.10">
    <property type="entry name" value="Ribonuclease Inhibitor"/>
    <property type="match status" value="2"/>
</dbReference>
<evidence type="ECO:0000313" key="10">
    <source>
        <dbReference type="RefSeq" id="XP_031418682.1"/>
    </source>
</evidence>
<dbReference type="GO" id="GO:0005737">
    <property type="term" value="C:cytoplasm"/>
    <property type="evidence" value="ECO:0007669"/>
    <property type="project" value="UniProtKB-SubCell"/>
</dbReference>
<dbReference type="GO" id="GO:0005524">
    <property type="term" value="F:ATP binding"/>
    <property type="evidence" value="ECO:0007669"/>
    <property type="project" value="UniProtKB-KW"/>
</dbReference>
<comment type="subcellular location">
    <subcellularLocation>
        <location evidence="1">Cytoplasm</location>
    </subcellularLocation>
</comment>
<name>A0A6P8F1S4_CLUHA</name>
<feature type="region of interest" description="Disordered" evidence="7">
    <location>
        <begin position="1"/>
        <end position="146"/>
    </location>
</feature>
<dbReference type="Pfam" id="PF14484">
    <property type="entry name" value="FISNA"/>
    <property type="match status" value="1"/>
</dbReference>
<feature type="compositionally biased region" description="Polar residues" evidence="7">
    <location>
        <begin position="135"/>
        <end position="146"/>
    </location>
</feature>
<dbReference type="PANTHER" id="PTHR24106">
    <property type="entry name" value="NACHT, LRR AND CARD DOMAINS-CONTAINING"/>
    <property type="match status" value="1"/>
</dbReference>
<evidence type="ECO:0000313" key="9">
    <source>
        <dbReference type="Proteomes" id="UP000515152"/>
    </source>
</evidence>
<dbReference type="InterPro" id="IPR027417">
    <property type="entry name" value="P-loop_NTPase"/>
</dbReference>
<keyword evidence="6" id="KW-0067">ATP-binding</keyword>
<keyword evidence="4" id="KW-0677">Repeat</keyword>
<feature type="domain" description="NACHT" evidence="8">
    <location>
        <begin position="318"/>
        <end position="452"/>
    </location>
</feature>
<dbReference type="Pfam" id="PF05729">
    <property type="entry name" value="NACHT"/>
    <property type="match status" value="1"/>
</dbReference>
<dbReference type="InterPro" id="IPR041267">
    <property type="entry name" value="NLRP_HD2"/>
</dbReference>
<dbReference type="GeneID" id="105891280"/>
<dbReference type="Pfam" id="PF17776">
    <property type="entry name" value="NLRC4_HD2"/>
    <property type="match status" value="1"/>
</dbReference>
<dbReference type="Proteomes" id="UP000515152">
    <property type="component" value="Chromosome 25"/>
</dbReference>
<dbReference type="InterPro" id="IPR001611">
    <property type="entry name" value="Leu-rich_rpt"/>
</dbReference>
<feature type="compositionally biased region" description="Polar residues" evidence="7">
    <location>
        <begin position="56"/>
        <end position="69"/>
    </location>
</feature>
<feature type="compositionally biased region" description="Basic and acidic residues" evidence="7">
    <location>
        <begin position="1"/>
        <end position="14"/>
    </location>
</feature>
<dbReference type="OrthoDB" id="120976at2759"/>
<accession>A0A6P8F1S4</accession>
<proteinExistence type="predicted"/>
<evidence type="ECO:0000259" key="8">
    <source>
        <dbReference type="PROSITE" id="PS50837"/>
    </source>
</evidence>
<keyword evidence="9" id="KW-1185">Reference proteome</keyword>
<dbReference type="AlphaFoldDB" id="A0A6P8F1S4"/>
<evidence type="ECO:0000256" key="7">
    <source>
        <dbReference type="SAM" id="MobiDB-lite"/>
    </source>
</evidence>
<dbReference type="FunFam" id="3.40.50.300:FF:001524">
    <property type="entry name" value="Si:dkey-126g1.7"/>
    <property type="match status" value="1"/>
</dbReference>
<evidence type="ECO:0000256" key="3">
    <source>
        <dbReference type="ARBA" id="ARBA00022614"/>
    </source>
</evidence>
<keyword evidence="5" id="KW-0547">Nucleotide-binding</keyword>
<dbReference type="SMART" id="SM00368">
    <property type="entry name" value="LRR_RI"/>
    <property type="match status" value="11"/>
</dbReference>
<feature type="compositionally biased region" description="Polar residues" evidence="7">
    <location>
        <begin position="15"/>
        <end position="29"/>
    </location>
</feature>
<dbReference type="RefSeq" id="XP_031418684.1">
    <property type="nucleotide sequence ID" value="XM_031562824.2"/>
</dbReference>
<dbReference type="SMART" id="SM01288">
    <property type="entry name" value="FISNA"/>
    <property type="match status" value="1"/>
</dbReference>
<evidence type="ECO:0000256" key="2">
    <source>
        <dbReference type="ARBA" id="ARBA00022490"/>
    </source>
</evidence>
<protein>
    <submittedName>
        <fullName evidence="10 11">NACHT, LRR and PYD domains-containing protein 3-like isoform X1</fullName>
    </submittedName>
</protein>
<dbReference type="Pfam" id="PF17779">
    <property type="entry name" value="WHD_NOD2"/>
    <property type="match status" value="1"/>
</dbReference>
<evidence type="ECO:0000256" key="5">
    <source>
        <dbReference type="ARBA" id="ARBA00022741"/>
    </source>
</evidence>
<evidence type="ECO:0000256" key="4">
    <source>
        <dbReference type="ARBA" id="ARBA00022737"/>
    </source>
</evidence>
<sequence length="1177" mass="131563">MSQHRDSGGRHGDTRSTSQKGRSNTSAPSCVSMKSDRSKEDYINFSEGQSHPDPRPTTQKGRSNTSAPSCVSMKSDRSKEDYINFSEGQSHPDPRPTTQKGRSNTSAPSCVSMKSDRSKEDYINFSEGQSHPDPSVQQEEQTVHPSFSKVNRKELSTVFKELEHKVITFMTNELKRLKSFLTHDYPESPCNEEDYQRDTRDGALKIAVQILRNMNQEIIAQQLEKCGLFPKCQEALKHSLKEKFQRIFEGVPKLGSPTLLDKIYTELYITEGESVEVNTEHEVRQIEMASKRQITMRETPIKCTEIFRPLPGQDKLIRTVLTKGVAGIGKTVSVQKFILDWAKGKANQNILFIFPLPFRELNLIKEKKYTLIDVIHHFFSETEDFAFSNQDRYNIAFIFDGLDESRLPLDFQHNECIYNVSEPASVDVLLTNLIKGNLLPSALVWITSRPGAVNQIPPECVDQVTEVRGFNDPQKEEYFRKRITKKKLAKRIITHLKSSRTLYIMCHIPVFCWMAATVLEYILTKAESGEIPTSLSQMYTHFLIIQTKHMSQKYGNRDADALWNLKTILSLGKLAFQQLEKGNLIFYEEDLRECGIDITEASVHSGMCTQIFREEAGLFQGKVFCFVHLSIQEFLAALYVFLHFSKRESNVPEQHNTSLLYSLLSANKLLDIQQTAVDLALRNENGQLDLFLRFLLGLSLESNQKLLQDLLPQTGCSSLNTEETVKYIKKKIREDPNPERCINLFHCLNELNDHSLVEEVNGYLRKGKGARQDLSPSQLSALAFVQLMSDQELEEFNLGDYGGGGSPARSDVGLIRMLPVVEASRSVKLVNCNITKKSCAVLSSALCSNCSSLRQLDLTDNYLGDSGVELLSTGLEHPDCRLEKLELLGCKLTEKSCAALSSALSSNSSRLRQLDLGDNNLGDSGVELLSTGLKHPNCSLEKLGLMDCKLTVKICAALSSTLSSNSSSLRQLDLSGNNLGDSGVKLLCTGLRHPNFRLKNLELVDCNITKKSCAALSSALCSNVSSLRQLDLNNNNLGDSGVELLSTGLKHPNCSLEKLGLIDCNITKKSCVPLSSALSSNSSSLRQLHLSDNYLGDSGVELLSTGLVHPNCRLEKLGLRCCGLTVRSCYTLASALRSNLSSLRELDLRGNNLQQSYVELLSALQKDPEYRLTELEY</sequence>
<dbReference type="KEGG" id="char:105891280"/>
<keyword evidence="2" id="KW-0963">Cytoplasm</keyword>
<dbReference type="InterPro" id="IPR051261">
    <property type="entry name" value="NLR"/>
</dbReference>
<dbReference type="InterPro" id="IPR007111">
    <property type="entry name" value="NACHT_NTPase"/>
</dbReference>
<keyword evidence="3" id="KW-0433">Leucine-rich repeat</keyword>
<dbReference type="InterPro" id="IPR029495">
    <property type="entry name" value="NACHT-assoc"/>
</dbReference>
<gene>
    <name evidence="10 11" type="primary">LOC105891280</name>
</gene>
<dbReference type="Gene3D" id="3.40.50.300">
    <property type="entry name" value="P-loop containing nucleotide triphosphate hydrolases"/>
    <property type="match status" value="1"/>
</dbReference>
<evidence type="ECO:0000256" key="1">
    <source>
        <dbReference type="ARBA" id="ARBA00004496"/>
    </source>
</evidence>
<evidence type="ECO:0000313" key="11">
    <source>
        <dbReference type="RefSeq" id="XP_031418684.1"/>
    </source>
</evidence>
<dbReference type="RefSeq" id="XP_031418682.1">
    <property type="nucleotide sequence ID" value="XM_031562822.2"/>
</dbReference>
<dbReference type="PROSITE" id="PS50837">
    <property type="entry name" value="NACHT"/>
    <property type="match status" value="1"/>
</dbReference>
<dbReference type="SUPFAM" id="SSF52047">
    <property type="entry name" value="RNI-like"/>
    <property type="match status" value="1"/>
</dbReference>